<dbReference type="Proteomes" id="UP001623348">
    <property type="component" value="Unassembled WGS sequence"/>
</dbReference>
<name>A0ABC9W710_GRUJA</name>
<dbReference type="SUPFAM" id="SSF56672">
    <property type="entry name" value="DNA/RNA polymerases"/>
    <property type="match status" value="1"/>
</dbReference>
<evidence type="ECO:0000313" key="3">
    <source>
        <dbReference type="EMBL" id="GAB0181324.1"/>
    </source>
</evidence>
<proteinExistence type="predicted"/>
<feature type="domain" description="Reverse transcriptase" evidence="2">
    <location>
        <begin position="13"/>
        <end position="277"/>
    </location>
</feature>
<evidence type="ECO:0000313" key="4">
    <source>
        <dbReference type="Proteomes" id="UP001623348"/>
    </source>
</evidence>
<comment type="caution">
    <text evidence="3">The sequence shown here is derived from an EMBL/GenBank/DDBJ whole genome shotgun (WGS) entry which is preliminary data.</text>
</comment>
<dbReference type="PRINTS" id="PR01345">
    <property type="entry name" value="CERVTRCPTASE"/>
</dbReference>
<dbReference type="Pfam" id="PF00078">
    <property type="entry name" value="RVT_1"/>
    <property type="match status" value="1"/>
</dbReference>
<organism evidence="3 4">
    <name type="scientific">Grus japonensis</name>
    <name type="common">Japanese crane</name>
    <name type="synonym">Red-crowned crane</name>
    <dbReference type="NCBI Taxonomy" id="30415"/>
    <lineage>
        <taxon>Eukaryota</taxon>
        <taxon>Metazoa</taxon>
        <taxon>Chordata</taxon>
        <taxon>Craniata</taxon>
        <taxon>Vertebrata</taxon>
        <taxon>Euteleostomi</taxon>
        <taxon>Archelosauria</taxon>
        <taxon>Archosauria</taxon>
        <taxon>Dinosauria</taxon>
        <taxon>Saurischia</taxon>
        <taxon>Theropoda</taxon>
        <taxon>Coelurosauria</taxon>
        <taxon>Aves</taxon>
        <taxon>Neognathae</taxon>
        <taxon>Neoaves</taxon>
        <taxon>Gruiformes</taxon>
        <taxon>Gruidae</taxon>
        <taxon>Grus</taxon>
    </lineage>
</organism>
<evidence type="ECO:0000256" key="1">
    <source>
        <dbReference type="SAM" id="MobiDB-lite"/>
    </source>
</evidence>
<evidence type="ECO:0000259" key="2">
    <source>
        <dbReference type="PROSITE" id="PS50878"/>
    </source>
</evidence>
<dbReference type="CDD" id="cd01650">
    <property type="entry name" value="RT_nLTR_like"/>
    <property type="match status" value="1"/>
</dbReference>
<dbReference type="PANTHER" id="PTHR33332">
    <property type="entry name" value="REVERSE TRANSCRIPTASE DOMAIN-CONTAINING PROTEIN"/>
    <property type="match status" value="1"/>
</dbReference>
<feature type="compositionally biased region" description="Polar residues" evidence="1">
    <location>
        <begin position="1"/>
        <end position="19"/>
    </location>
</feature>
<dbReference type="PROSITE" id="PS50878">
    <property type="entry name" value="RT_POL"/>
    <property type="match status" value="1"/>
</dbReference>
<gene>
    <name evidence="3" type="ORF">GRJ2_000597700</name>
</gene>
<keyword evidence="4" id="KW-1185">Reference proteome</keyword>
<dbReference type="EMBL" id="BAAFJT010000002">
    <property type="protein sequence ID" value="GAB0181324.1"/>
    <property type="molecule type" value="Genomic_DNA"/>
</dbReference>
<dbReference type="InterPro" id="IPR043502">
    <property type="entry name" value="DNA/RNA_pol_sf"/>
</dbReference>
<sequence>MKLLSHSPSLLQKSSQSDEVPTDWKRRNITPIFKKRRKEDPRNYRPVSLTCVPGKIMEQTLLETMLRHMENKEVIGDSQHGFTKGKSCLTNLAALCDGVTVLVGKGRVTDVIDLDLCKAFDTVPHNILVSKLERHGFDGGTTRWIRNWLDADAQKVVVNGSMSKWRLVTSGVPQGLVLGPALFNIFVSDMDSGIKCTLSKFADDTKLCGVVHTLEGRDAIQRNLDRLERWAHVNLMKFNKAKCKVLHVGRGNPKHNYKLGGEWIDSSPEEKDLGVLVDEKFNMSQQCVLAAQKANCILGCIKRSVTGRSREVILPLYSALMRPHLEYCVQLWGPQHKKDMEVLERIQRRAMKMVRGLQHLSYEDRLRELGLFSLEKRRVRGDLIAVFQYLKEAYKKAAEGLFTRAWSDMTRGNGFKLKEGRFRLGIRKKFLTVRVVRHWNRLPREIVAAASLEVFKARLDGSLGNLV</sequence>
<dbReference type="AlphaFoldDB" id="A0ABC9W710"/>
<accession>A0ABC9W710</accession>
<protein>
    <submittedName>
        <fullName evidence="3">Triadin</fullName>
    </submittedName>
</protein>
<reference evidence="3 4" key="1">
    <citation type="submission" date="2024-06" db="EMBL/GenBank/DDBJ databases">
        <title>The draft genome of Grus japonensis, version 3.</title>
        <authorList>
            <person name="Nabeshima K."/>
            <person name="Suzuki S."/>
            <person name="Onuma M."/>
        </authorList>
    </citation>
    <scope>NUCLEOTIDE SEQUENCE [LARGE SCALE GENOMIC DNA]</scope>
    <source>
        <strain evidence="3 4">451A</strain>
    </source>
</reference>
<feature type="region of interest" description="Disordered" evidence="1">
    <location>
        <begin position="1"/>
        <end position="22"/>
    </location>
</feature>
<dbReference type="InterPro" id="IPR000477">
    <property type="entry name" value="RT_dom"/>
</dbReference>